<dbReference type="EMBL" id="CAAHFG010000001">
    <property type="protein sequence ID" value="VGO13372.1"/>
    <property type="molecule type" value="Genomic_DNA"/>
</dbReference>
<dbReference type="RefSeq" id="WP_136078948.1">
    <property type="nucleotide sequence ID" value="NZ_CAAHFG010000001.1"/>
</dbReference>
<evidence type="ECO:0000313" key="1">
    <source>
        <dbReference type="EMBL" id="VGO13372.1"/>
    </source>
</evidence>
<keyword evidence="2" id="KW-1185">Reference proteome</keyword>
<dbReference type="AlphaFoldDB" id="A0A6C2U0C5"/>
<proteinExistence type="predicted"/>
<sequence>METEHKQINIQYGEMAAEVDEGIAPLILEMWKADIMTFMSCENNGDEYNNLGDVMWVLIDEFDVSPFLNCIFGKRERDGLYYRAKMETESEDDWMYDIMIDDLSLVIRDDEVDYDGPPDMGFRVSIRFPVSDYPEVLRRMSEFNAGAGSRENLCTTVEEA</sequence>
<accession>A0A6C2U0C5</accession>
<organism evidence="1 2">
    <name type="scientific">Pontiella desulfatans</name>
    <dbReference type="NCBI Taxonomy" id="2750659"/>
    <lineage>
        <taxon>Bacteria</taxon>
        <taxon>Pseudomonadati</taxon>
        <taxon>Kiritimatiellota</taxon>
        <taxon>Kiritimatiellia</taxon>
        <taxon>Kiritimatiellales</taxon>
        <taxon>Pontiellaceae</taxon>
        <taxon>Pontiella</taxon>
    </lineage>
</organism>
<name>A0A6C2U0C5_PONDE</name>
<protein>
    <submittedName>
        <fullName evidence="1">Uncharacterized protein</fullName>
    </submittedName>
</protein>
<gene>
    <name evidence="1" type="ORF">PDESU_01929</name>
</gene>
<reference evidence="1 2" key="1">
    <citation type="submission" date="2019-04" db="EMBL/GenBank/DDBJ databases">
        <authorList>
            <person name="Van Vliet M D."/>
        </authorList>
    </citation>
    <scope>NUCLEOTIDE SEQUENCE [LARGE SCALE GENOMIC DNA]</scope>
    <source>
        <strain evidence="1 2">F1</strain>
    </source>
</reference>
<evidence type="ECO:0000313" key="2">
    <source>
        <dbReference type="Proteomes" id="UP000366872"/>
    </source>
</evidence>
<dbReference type="Proteomes" id="UP000366872">
    <property type="component" value="Unassembled WGS sequence"/>
</dbReference>